<dbReference type="AlphaFoldDB" id="A0A366H2T0"/>
<dbReference type="InterPro" id="IPR023296">
    <property type="entry name" value="Glyco_hydro_beta-prop_sf"/>
</dbReference>
<evidence type="ECO:0000313" key="2">
    <source>
        <dbReference type="Proteomes" id="UP000253426"/>
    </source>
</evidence>
<sequence>MSVQVRLHRLMLRGSVLTLLLTGSWTTPCKAQAKEEGEVLYNGIRLPQQWPPLLAPAAAQTPQPPPYLTQRPECIPIDVGRQLFVDDFLIAKSTLTREFHQPVKHVGNPLLAPEEPWEIGKTRQPMAAPFSDGAFFNPTTQRFQLWHMAGWFDGTALATSVDGLKWDRQHYDVVPGTNLVVKGEPQWRRDGVSIWLDHDTQKPEERYKMFLYARSGDLGGELSNAPGGTLHSSPDGIHWTMRGATGSTGDNTTFFYNPFRKVWVFSHRTNHNLEGTSARTRGYTEHKDFYEAQGDAWKKAPPVFWARSDDADKPDPAGLSIRPQLYKIDAVAYESVMLGLFEVLYGPHNNTCAQDGYPKITELQVAFSRDGFHWDRQQRKSFITASRKPGNWERAYVTSTGGCCLIVGDRLHFYYGAFEGDETLKAADAPAGKGIWTGMYAKASTGLATLRRDGFASMNADGNGGTLTTVPVRFQGSHLFVNMDAPEGSLQVEILNEAGKVIAPFTKENCAPLKSDHTCQPVRWKDAQGLSTLQGKPVRFRFHLTDGKLYAFWVSPETTGASHGYVGAGGPGFESAIDTVGQR</sequence>
<comment type="caution">
    <text evidence="1">The sequence shown here is derived from an EMBL/GenBank/DDBJ whole genome shotgun (WGS) entry which is preliminary data.</text>
</comment>
<accession>A0A366H2T0</accession>
<dbReference type="SUPFAM" id="SSF75005">
    <property type="entry name" value="Arabinanase/levansucrase/invertase"/>
    <property type="match status" value="1"/>
</dbReference>
<dbReference type="Proteomes" id="UP000253426">
    <property type="component" value="Unassembled WGS sequence"/>
</dbReference>
<reference evidence="1 2" key="1">
    <citation type="submission" date="2018-06" db="EMBL/GenBank/DDBJ databases">
        <title>Genomic Encyclopedia of Type Strains, Phase IV (KMG-IV): sequencing the most valuable type-strain genomes for metagenomic binning, comparative biology and taxonomic classification.</title>
        <authorList>
            <person name="Goeker M."/>
        </authorList>
    </citation>
    <scope>NUCLEOTIDE SEQUENCE [LARGE SCALE GENOMIC DNA]</scope>
    <source>
        <strain evidence="1 2">DSM 25532</strain>
    </source>
</reference>
<organism evidence="1 2">
    <name type="scientific">Roseimicrobium gellanilyticum</name>
    <dbReference type="NCBI Taxonomy" id="748857"/>
    <lineage>
        <taxon>Bacteria</taxon>
        <taxon>Pseudomonadati</taxon>
        <taxon>Verrucomicrobiota</taxon>
        <taxon>Verrucomicrobiia</taxon>
        <taxon>Verrucomicrobiales</taxon>
        <taxon>Verrucomicrobiaceae</taxon>
        <taxon>Roseimicrobium</taxon>
    </lineage>
</organism>
<evidence type="ECO:0008006" key="3">
    <source>
        <dbReference type="Google" id="ProtNLM"/>
    </source>
</evidence>
<evidence type="ECO:0000313" key="1">
    <source>
        <dbReference type="EMBL" id="RBP35869.1"/>
    </source>
</evidence>
<keyword evidence="2" id="KW-1185">Reference proteome</keyword>
<gene>
    <name evidence="1" type="ORF">DES53_11935</name>
</gene>
<proteinExistence type="predicted"/>
<protein>
    <recommendedName>
        <fullName evidence="3">Glycosyl hydrolase family 32</fullName>
    </recommendedName>
</protein>
<dbReference type="Gene3D" id="2.115.10.20">
    <property type="entry name" value="Glycosyl hydrolase domain, family 43"/>
    <property type="match status" value="1"/>
</dbReference>
<name>A0A366H2T0_9BACT</name>
<dbReference type="EMBL" id="QNRR01000019">
    <property type="protein sequence ID" value="RBP35869.1"/>
    <property type="molecule type" value="Genomic_DNA"/>
</dbReference>